<comment type="caution">
    <text evidence="13">The sequence shown here is derived from an EMBL/GenBank/DDBJ whole genome shotgun (WGS) entry which is preliminary data.</text>
</comment>
<evidence type="ECO:0000256" key="5">
    <source>
        <dbReference type="ARBA" id="ARBA00023015"/>
    </source>
</evidence>
<dbReference type="InterPro" id="IPR007046">
    <property type="entry name" value="RNA_pol_sigma_54_core-bd"/>
</dbReference>
<sequence length="482" mass="53182">MSPRLQHAVRLLTLSSLDYAQELHQALDRNPFLEADEPQGLVDAPHEPGDATPVDRYGLDAPGSDAEACAPYVADPARADDAAAPWEPADPWGGPRSTGRAADGDEAGGDRLDRWACETTLAEHLHRQLALLRLAPPLRAAAAALIDSLDDDGYLRTPLDALRHLPGLRPRTSLRTLEQALGAVQSLEPTGVGARDVAECLRLQLAARPDAPPLALEIVEQHLPRLAARDVPGLARLLGRTPAEIEAVCTLIRRLDPRPGWRVGPQRVPTLVPDVLVRRQQGRWEVALNPAVLPRVRFNHAVAELFQRCRQREPHGALADHLQQARWTLRNVEQRFSTILDVARAIVRRQSAFLEHGPMALKPLSLREIGDEIGAHESTVSRVTRHKYLATPSGVVELKVFFSRPMATRSGAPCTGPAIRGRVLEMLQAESPGAPLSDAEIARRLAREGLVVARRTVTKYRQWLRIEPVERRRRHDAADRPL</sequence>
<feature type="compositionally biased region" description="Low complexity" evidence="10">
    <location>
        <begin position="78"/>
        <end position="91"/>
    </location>
</feature>
<gene>
    <name evidence="13" type="ORF">ISF6_2361</name>
</gene>
<keyword evidence="3 9" id="KW-0808">Transferase</keyword>
<comment type="similarity">
    <text evidence="1 9">Belongs to the sigma-54 factor family.</text>
</comment>
<keyword evidence="4 9" id="KW-0548">Nucleotidyltransferase</keyword>
<evidence type="ECO:0000259" key="12">
    <source>
        <dbReference type="Pfam" id="PF04963"/>
    </source>
</evidence>
<dbReference type="NCBIfam" id="NF009118">
    <property type="entry name" value="PRK12469.1"/>
    <property type="match status" value="1"/>
</dbReference>
<evidence type="ECO:0000313" key="14">
    <source>
        <dbReference type="Proteomes" id="UP000037660"/>
    </source>
</evidence>
<dbReference type="EMBL" id="BBYR01000036">
    <property type="protein sequence ID" value="GAP36521.1"/>
    <property type="molecule type" value="Genomic_DNA"/>
</dbReference>
<evidence type="ECO:0000256" key="10">
    <source>
        <dbReference type="SAM" id="MobiDB-lite"/>
    </source>
</evidence>
<dbReference type="PANTHER" id="PTHR32248:SF4">
    <property type="entry name" value="RNA POLYMERASE SIGMA-54 FACTOR"/>
    <property type="match status" value="1"/>
</dbReference>
<evidence type="ECO:0000256" key="9">
    <source>
        <dbReference type="PIRNR" id="PIRNR000774"/>
    </source>
</evidence>
<dbReference type="GO" id="GO:0006352">
    <property type="term" value="P:DNA-templated transcription initiation"/>
    <property type="evidence" value="ECO:0007669"/>
    <property type="project" value="InterPro"/>
</dbReference>
<dbReference type="Gene3D" id="1.10.10.1330">
    <property type="entry name" value="RNA polymerase sigma-54 factor, core-binding domain"/>
    <property type="match status" value="1"/>
</dbReference>
<protein>
    <recommendedName>
        <fullName evidence="9">RNA polymerase sigma-54 factor</fullName>
    </recommendedName>
</protein>
<keyword evidence="7 9" id="KW-0238">DNA-binding</keyword>
<reference evidence="14" key="1">
    <citation type="submission" date="2015-07" db="EMBL/GenBank/DDBJ databases">
        <title>Discovery of a poly(ethylene terephthalate assimilation.</title>
        <authorList>
            <person name="Yoshida S."/>
            <person name="Hiraga K."/>
            <person name="Takehana T."/>
            <person name="Taniguchi I."/>
            <person name="Yamaji H."/>
            <person name="Maeda Y."/>
            <person name="Toyohara K."/>
            <person name="Miyamoto K."/>
            <person name="Kimura Y."/>
            <person name="Oda K."/>
        </authorList>
    </citation>
    <scope>NUCLEOTIDE SEQUENCE [LARGE SCALE GENOMIC DNA]</scope>
    <source>
        <strain evidence="14">NBRC 110686 / TISTR 2288 / 201-F6</strain>
    </source>
</reference>
<feature type="region of interest" description="Disordered" evidence="10">
    <location>
        <begin position="38"/>
        <end position="58"/>
    </location>
</feature>
<comment type="function">
    <text evidence="9">Sigma factors are initiation factors that promote the attachment of RNA polymerase to specific initiation sites and are then released.</text>
</comment>
<evidence type="ECO:0000256" key="2">
    <source>
        <dbReference type="ARBA" id="ARBA00022478"/>
    </source>
</evidence>
<feature type="domain" description="RNA polymerase sigma factor 54 DNA-binding" evidence="11">
    <location>
        <begin position="318"/>
        <end position="474"/>
    </location>
</feature>
<dbReference type="Proteomes" id="UP000037660">
    <property type="component" value="Unassembled WGS sequence"/>
</dbReference>
<dbReference type="Gene3D" id="1.10.10.60">
    <property type="entry name" value="Homeodomain-like"/>
    <property type="match status" value="1"/>
</dbReference>
<evidence type="ECO:0000256" key="1">
    <source>
        <dbReference type="ARBA" id="ARBA00008798"/>
    </source>
</evidence>
<keyword evidence="2 9" id="KW-0240">DNA-directed RNA polymerase</keyword>
<dbReference type="PIRSF" id="PIRSF000774">
    <property type="entry name" value="RpoN"/>
    <property type="match status" value="1"/>
</dbReference>
<dbReference type="Pfam" id="PF04552">
    <property type="entry name" value="Sigma54_DBD"/>
    <property type="match status" value="1"/>
</dbReference>
<keyword evidence="8 9" id="KW-0804">Transcription</keyword>
<dbReference type="GO" id="GO:0001216">
    <property type="term" value="F:DNA-binding transcription activator activity"/>
    <property type="evidence" value="ECO:0007669"/>
    <property type="project" value="InterPro"/>
</dbReference>
<feature type="domain" description="RNA polymerase sigma factor 54 core-binding" evidence="12">
    <location>
        <begin position="117"/>
        <end position="300"/>
    </location>
</feature>
<keyword evidence="5 9" id="KW-0805">Transcription regulation</keyword>
<dbReference type="PANTHER" id="PTHR32248">
    <property type="entry name" value="RNA POLYMERASE SIGMA-54 FACTOR"/>
    <property type="match status" value="1"/>
</dbReference>
<keyword evidence="14" id="KW-1185">Reference proteome</keyword>
<reference evidence="13 14" key="2">
    <citation type="journal article" date="2016" name="Science">
        <title>A bacterium that degrades and assimilates poly(ethylene terephthalate).</title>
        <authorList>
            <person name="Yoshida S."/>
            <person name="Hiraga K."/>
            <person name="Takehana T."/>
            <person name="Taniguchi I."/>
            <person name="Yamaji H."/>
            <person name="Maeda Y."/>
            <person name="Toyohara K."/>
            <person name="Miyamoto K."/>
            <person name="Kimura Y."/>
            <person name="Oda K."/>
        </authorList>
    </citation>
    <scope>NUCLEOTIDE SEQUENCE [LARGE SCALE GENOMIC DNA]</scope>
    <source>
        <strain evidence="14">NBRC 110686 / TISTR 2288 / 201-F6</strain>
    </source>
</reference>
<dbReference type="GO" id="GO:0003677">
    <property type="term" value="F:DNA binding"/>
    <property type="evidence" value="ECO:0007669"/>
    <property type="project" value="UniProtKB-KW"/>
</dbReference>
<dbReference type="GO" id="GO:0016779">
    <property type="term" value="F:nucleotidyltransferase activity"/>
    <property type="evidence" value="ECO:0007669"/>
    <property type="project" value="UniProtKB-KW"/>
</dbReference>
<dbReference type="PROSITE" id="PS50044">
    <property type="entry name" value="SIGMA54_3"/>
    <property type="match status" value="1"/>
</dbReference>
<dbReference type="PRINTS" id="PR00045">
    <property type="entry name" value="SIGMA54FCT"/>
</dbReference>
<dbReference type="NCBIfam" id="TIGR02395">
    <property type="entry name" value="rpoN_sigma"/>
    <property type="match status" value="1"/>
</dbReference>
<proteinExistence type="inferred from homology"/>
<evidence type="ECO:0000256" key="4">
    <source>
        <dbReference type="ARBA" id="ARBA00022695"/>
    </source>
</evidence>
<dbReference type="InterPro" id="IPR038709">
    <property type="entry name" value="RpoN_core-bd_sf"/>
</dbReference>
<dbReference type="PROSITE" id="PS00718">
    <property type="entry name" value="SIGMA54_2"/>
    <property type="match status" value="1"/>
</dbReference>
<dbReference type="STRING" id="1547922.ISF6_2361"/>
<evidence type="ECO:0000256" key="7">
    <source>
        <dbReference type="ARBA" id="ARBA00023125"/>
    </source>
</evidence>
<feature type="region of interest" description="Disordered" evidence="10">
    <location>
        <begin position="78"/>
        <end position="107"/>
    </location>
</feature>
<dbReference type="GO" id="GO:0016987">
    <property type="term" value="F:sigma factor activity"/>
    <property type="evidence" value="ECO:0007669"/>
    <property type="project" value="UniProtKB-KW"/>
</dbReference>
<organism evidence="13 14">
    <name type="scientific">Piscinibacter sakaiensis</name>
    <name type="common">Ideonella sakaiensis</name>
    <dbReference type="NCBI Taxonomy" id="1547922"/>
    <lineage>
        <taxon>Bacteria</taxon>
        <taxon>Pseudomonadati</taxon>
        <taxon>Pseudomonadota</taxon>
        <taxon>Betaproteobacteria</taxon>
        <taxon>Burkholderiales</taxon>
        <taxon>Sphaerotilaceae</taxon>
        <taxon>Piscinibacter</taxon>
    </lineage>
</organism>
<evidence type="ECO:0000313" key="13">
    <source>
        <dbReference type="EMBL" id="GAP36521.1"/>
    </source>
</evidence>
<evidence type="ECO:0000259" key="11">
    <source>
        <dbReference type="Pfam" id="PF04552"/>
    </source>
</evidence>
<dbReference type="Pfam" id="PF00309">
    <property type="entry name" value="Sigma54_AID"/>
    <property type="match status" value="1"/>
</dbReference>
<dbReference type="GO" id="GO:0000428">
    <property type="term" value="C:DNA-directed RNA polymerase complex"/>
    <property type="evidence" value="ECO:0007669"/>
    <property type="project" value="UniProtKB-KW"/>
</dbReference>
<evidence type="ECO:0000256" key="8">
    <source>
        <dbReference type="ARBA" id="ARBA00023163"/>
    </source>
</evidence>
<accession>A0A0K8P1L3</accession>
<name>A0A0K8P1L3_PISS1</name>
<dbReference type="AlphaFoldDB" id="A0A0K8P1L3"/>
<keyword evidence="6 9" id="KW-0731">Sigma factor</keyword>
<dbReference type="InterPro" id="IPR007634">
    <property type="entry name" value="RNA_pol_sigma_54_DNA-bd"/>
</dbReference>
<evidence type="ECO:0000256" key="3">
    <source>
        <dbReference type="ARBA" id="ARBA00022679"/>
    </source>
</evidence>
<dbReference type="Pfam" id="PF04963">
    <property type="entry name" value="Sigma54_CBD"/>
    <property type="match status" value="1"/>
</dbReference>
<evidence type="ECO:0000256" key="6">
    <source>
        <dbReference type="ARBA" id="ARBA00023082"/>
    </source>
</evidence>
<dbReference type="InterPro" id="IPR000394">
    <property type="entry name" value="RNA_pol_sigma_54"/>
</dbReference>